<reference evidence="3" key="1">
    <citation type="submission" date="2016-09" db="EMBL/GenBank/DDBJ databases">
        <authorList>
            <person name="Hebert L."/>
            <person name="Moumen B."/>
        </authorList>
    </citation>
    <scope>NUCLEOTIDE SEQUENCE [LARGE SCALE GENOMIC DNA]</scope>
    <source>
        <strain evidence="3">OVI</strain>
    </source>
</reference>
<sequence length="439" mass="48528">MLRRTVTSLRNARELHRLLPALLPLLDPPVPTGASVCAAHLIVATGHVSKQREPHMSNCPVLERKIPLSEIASDDNFLKHPCVPCLKHRINFLASEDFCYDFVERCGCGTDGALPPEWRCIVERQFGSMAALVEELVIHASNRREAGWTWLVYDAQQAGERPLLVVNMPAQRSPLLLGLWPLAVVNVTEAVLVEAVRAESSGSVAAAPPPPWCRAARASLYDTEAAAEAFAMTAPMSEGVGKKLSEIREKVARDAVSRMNWGFILQQLKKAETYYASSDRGEKIRVHRMKLEREAVTKAMSGLRDSGATFLTHDTVEVTTTPSANSEPSSPERVPGVQAKQPQTEGMDPCENKASAEPDPKCTQLPDGTWQYSYRNGDVTLLKPDGTRVFRKRELTTTAYPDGSMLFQYANNTSILDRADGVRVTTFEDGTTKEEMIRR</sequence>
<feature type="compositionally biased region" description="Polar residues" evidence="1">
    <location>
        <begin position="319"/>
        <end position="329"/>
    </location>
</feature>
<dbReference type="Pfam" id="PF02777">
    <property type="entry name" value="Sod_Fe_C"/>
    <property type="match status" value="1"/>
</dbReference>
<dbReference type="GO" id="GO:0004784">
    <property type="term" value="F:superoxide dismutase activity"/>
    <property type="evidence" value="ECO:0007669"/>
    <property type="project" value="InterPro"/>
</dbReference>
<gene>
    <name evidence="3" type="ORF">TEOVI_000388400</name>
</gene>
<dbReference type="InterPro" id="IPR036314">
    <property type="entry name" value="SOD_C_sf"/>
</dbReference>
<protein>
    <submittedName>
        <fullName evidence="3">Iron/manganese superoxide dismutases, C-terminal domain containing protein, putative</fullName>
    </submittedName>
</protein>
<dbReference type="VEuPathDB" id="TriTrypDB:TEOVI_000388400"/>
<organism evidence="3 4">
    <name type="scientific">Trypanosoma equiperdum</name>
    <dbReference type="NCBI Taxonomy" id="5694"/>
    <lineage>
        <taxon>Eukaryota</taxon>
        <taxon>Discoba</taxon>
        <taxon>Euglenozoa</taxon>
        <taxon>Kinetoplastea</taxon>
        <taxon>Metakinetoplastina</taxon>
        <taxon>Trypanosomatida</taxon>
        <taxon>Trypanosomatidae</taxon>
        <taxon>Trypanosoma</taxon>
    </lineage>
</organism>
<dbReference type="SUPFAM" id="SSF54719">
    <property type="entry name" value="Fe,Mn superoxide dismutase (SOD), C-terminal domain"/>
    <property type="match status" value="1"/>
</dbReference>
<feature type="domain" description="Manganese/iron superoxide dismutase C-terminal" evidence="2">
    <location>
        <begin position="122"/>
        <end position="189"/>
    </location>
</feature>
<dbReference type="Gene3D" id="2.60.450.20">
    <property type="match status" value="1"/>
</dbReference>
<name>A0A1G4IIN1_TRYEQ</name>
<dbReference type="Proteomes" id="UP000195570">
    <property type="component" value="Unassembled WGS sequence"/>
</dbReference>
<dbReference type="InterPro" id="IPR047002">
    <property type="entry name" value="Tcp10_C_sf"/>
</dbReference>
<feature type="compositionally biased region" description="Basic and acidic residues" evidence="1">
    <location>
        <begin position="350"/>
        <end position="360"/>
    </location>
</feature>
<dbReference type="GO" id="GO:0046872">
    <property type="term" value="F:metal ion binding"/>
    <property type="evidence" value="ECO:0007669"/>
    <property type="project" value="InterPro"/>
</dbReference>
<proteinExistence type="predicted"/>
<dbReference type="RefSeq" id="XP_067082822.1">
    <property type="nucleotide sequence ID" value="XM_067226721.1"/>
</dbReference>
<dbReference type="PANTHER" id="PTHR42769:SF1">
    <property type="entry name" value="MANGANESE_IRON SUPEROXIDE DISMUTASE C-TERMINAL DOMAIN-CONTAINING PROTEIN"/>
    <property type="match status" value="1"/>
</dbReference>
<dbReference type="PANTHER" id="PTHR42769">
    <property type="entry name" value="SUPEROXIDE DISMUTASE"/>
    <property type="match status" value="1"/>
</dbReference>
<dbReference type="Gene3D" id="3.55.40.20">
    <property type="entry name" value="Iron/manganese superoxide dismutase, C-terminal domain"/>
    <property type="match status" value="1"/>
</dbReference>
<keyword evidence="4" id="KW-1185">Reference proteome</keyword>
<evidence type="ECO:0000313" key="4">
    <source>
        <dbReference type="Proteomes" id="UP000195570"/>
    </source>
</evidence>
<accession>A0A1G4IIN1</accession>
<comment type="caution">
    <text evidence="3">The sequence shown here is derived from an EMBL/GenBank/DDBJ whole genome shotgun (WGS) entry which is preliminary data.</text>
</comment>
<dbReference type="InterPro" id="IPR019832">
    <property type="entry name" value="Mn/Fe_SOD_C"/>
</dbReference>
<evidence type="ECO:0000256" key="1">
    <source>
        <dbReference type="SAM" id="MobiDB-lite"/>
    </source>
</evidence>
<dbReference type="GeneID" id="92377824"/>
<evidence type="ECO:0000313" key="3">
    <source>
        <dbReference type="EMBL" id="SCU72308.1"/>
    </source>
</evidence>
<evidence type="ECO:0000259" key="2">
    <source>
        <dbReference type="Pfam" id="PF02777"/>
    </source>
</evidence>
<dbReference type="EMBL" id="CZPT02001837">
    <property type="protein sequence ID" value="SCU72308.1"/>
    <property type="molecule type" value="Genomic_DNA"/>
</dbReference>
<feature type="region of interest" description="Disordered" evidence="1">
    <location>
        <begin position="319"/>
        <end position="367"/>
    </location>
</feature>
<dbReference type="AlphaFoldDB" id="A0A1G4IIN1"/>